<gene>
    <name evidence="1" type="ORF">OsI_11021</name>
</gene>
<organism evidence="1 2">
    <name type="scientific">Oryza sativa subsp. indica</name>
    <name type="common">Rice</name>
    <dbReference type="NCBI Taxonomy" id="39946"/>
    <lineage>
        <taxon>Eukaryota</taxon>
        <taxon>Viridiplantae</taxon>
        <taxon>Streptophyta</taxon>
        <taxon>Embryophyta</taxon>
        <taxon>Tracheophyta</taxon>
        <taxon>Spermatophyta</taxon>
        <taxon>Magnoliopsida</taxon>
        <taxon>Liliopsida</taxon>
        <taxon>Poales</taxon>
        <taxon>Poaceae</taxon>
        <taxon>BOP clade</taxon>
        <taxon>Oryzoideae</taxon>
        <taxon>Oryzeae</taxon>
        <taxon>Oryzinae</taxon>
        <taxon>Oryza</taxon>
        <taxon>Oryza sativa</taxon>
    </lineage>
</organism>
<dbReference type="EMBL" id="CM000128">
    <property type="protein sequence ID" value="EAY89491.1"/>
    <property type="molecule type" value="Genomic_DNA"/>
</dbReference>
<evidence type="ECO:0000313" key="1">
    <source>
        <dbReference type="EMBL" id="EAY89491.1"/>
    </source>
</evidence>
<proteinExistence type="predicted"/>
<dbReference type="Proteomes" id="UP000007015">
    <property type="component" value="Chromosome 3"/>
</dbReference>
<evidence type="ECO:0008006" key="3">
    <source>
        <dbReference type="Google" id="ProtNLM"/>
    </source>
</evidence>
<dbReference type="AlphaFoldDB" id="A2XF81"/>
<evidence type="ECO:0000313" key="2">
    <source>
        <dbReference type="Proteomes" id="UP000007015"/>
    </source>
</evidence>
<sequence>MQDAARSAIKSWVKGHKLPNACILDCTLLIDFLDAIEEARPLSTAEFTLRDVVQAKLADLQRCKAIYWKQRSKIKRIKAFDENTRFFHAHASNRFRNNCICSLLFQGTQVYDHNTKAAALYDFFNETLGGSVGTSWDFQLQNLYSLDSVPDSCWQQISGPFTIDEAKIALDGMDNYSAPGPDGFGPSFYKAVWNQIKPSIQRLLDEFFSHTAQLERINRAFIVLIHKTGKLRLCSFV</sequence>
<reference evidence="1 2" key="1">
    <citation type="journal article" date="2005" name="PLoS Biol.">
        <title>The genomes of Oryza sativa: a history of duplications.</title>
        <authorList>
            <person name="Yu J."/>
            <person name="Wang J."/>
            <person name="Lin W."/>
            <person name="Li S."/>
            <person name="Li H."/>
            <person name="Zhou J."/>
            <person name="Ni P."/>
            <person name="Dong W."/>
            <person name="Hu S."/>
            <person name="Zeng C."/>
            <person name="Zhang J."/>
            <person name="Zhang Y."/>
            <person name="Li R."/>
            <person name="Xu Z."/>
            <person name="Li S."/>
            <person name="Li X."/>
            <person name="Zheng H."/>
            <person name="Cong L."/>
            <person name="Lin L."/>
            <person name="Yin J."/>
            <person name="Geng J."/>
            <person name="Li G."/>
            <person name="Shi J."/>
            <person name="Liu J."/>
            <person name="Lv H."/>
            <person name="Li J."/>
            <person name="Wang J."/>
            <person name="Deng Y."/>
            <person name="Ran L."/>
            <person name="Shi X."/>
            <person name="Wang X."/>
            <person name="Wu Q."/>
            <person name="Li C."/>
            <person name="Ren X."/>
            <person name="Wang J."/>
            <person name="Wang X."/>
            <person name="Li D."/>
            <person name="Liu D."/>
            <person name="Zhang X."/>
            <person name="Ji Z."/>
            <person name="Zhao W."/>
            <person name="Sun Y."/>
            <person name="Zhang Z."/>
            <person name="Bao J."/>
            <person name="Han Y."/>
            <person name="Dong L."/>
            <person name="Ji J."/>
            <person name="Chen P."/>
            <person name="Wu S."/>
            <person name="Liu J."/>
            <person name="Xiao Y."/>
            <person name="Bu D."/>
            <person name="Tan J."/>
            <person name="Yang L."/>
            <person name="Ye C."/>
            <person name="Zhang J."/>
            <person name="Xu J."/>
            <person name="Zhou Y."/>
            <person name="Yu Y."/>
            <person name="Zhang B."/>
            <person name="Zhuang S."/>
            <person name="Wei H."/>
            <person name="Liu B."/>
            <person name="Lei M."/>
            <person name="Yu H."/>
            <person name="Li Y."/>
            <person name="Xu H."/>
            <person name="Wei S."/>
            <person name="He X."/>
            <person name="Fang L."/>
            <person name="Zhang Z."/>
            <person name="Zhang Y."/>
            <person name="Huang X."/>
            <person name="Su Z."/>
            <person name="Tong W."/>
            <person name="Li J."/>
            <person name="Tong Z."/>
            <person name="Li S."/>
            <person name="Ye J."/>
            <person name="Wang L."/>
            <person name="Fang L."/>
            <person name="Lei T."/>
            <person name="Chen C."/>
            <person name="Chen H."/>
            <person name="Xu Z."/>
            <person name="Li H."/>
            <person name="Huang H."/>
            <person name="Zhang F."/>
            <person name="Xu H."/>
            <person name="Li N."/>
            <person name="Zhao C."/>
            <person name="Li S."/>
            <person name="Dong L."/>
            <person name="Huang Y."/>
            <person name="Li L."/>
            <person name="Xi Y."/>
            <person name="Qi Q."/>
            <person name="Li W."/>
            <person name="Zhang B."/>
            <person name="Hu W."/>
            <person name="Zhang Y."/>
            <person name="Tian X."/>
            <person name="Jiao Y."/>
            <person name="Liang X."/>
            <person name="Jin J."/>
            <person name="Gao L."/>
            <person name="Zheng W."/>
            <person name="Hao B."/>
            <person name="Liu S."/>
            <person name="Wang W."/>
            <person name="Yuan L."/>
            <person name="Cao M."/>
            <person name="McDermott J."/>
            <person name="Samudrala R."/>
            <person name="Wang J."/>
            <person name="Wong G.K."/>
            <person name="Yang H."/>
        </authorList>
    </citation>
    <scope>NUCLEOTIDE SEQUENCE [LARGE SCALE GENOMIC DNA]</scope>
    <source>
        <strain evidence="2">cv. 93-11</strain>
    </source>
</reference>
<dbReference type="STRING" id="39946.A2XF81"/>
<protein>
    <recommendedName>
        <fullName evidence="3">Retrotransposon protein, putative, unclassified</fullName>
    </recommendedName>
</protein>
<dbReference type="OMA" id="ESADMCK"/>
<dbReference type="HOGENOM" id="CLU_000680_36_7_1"/>
<dbReference type="Gramene" id="BGIOSGA012347-TA">
    <property type="protein sequence ID" value="BGIOSGA012347-PA"/>
    <property type="gene ID" value="BGIOSGA012347"/>
</dbReference>
<keyword evidence="2" id="KW-1185">Reference proteome</keyword>
<accession>A2XF81</accession>
<name>A2XF81_ORYSI</name>